<dbReference type="AlphaFoldDB" id="A0AAE0N8Z9"/>
<dbReference type="EMBL" id="JAULSW010000007">
    <property type="protein sequence ID" value="KAK3375206.1"/>
    <property type="molecule type" value="Genomic_DNA"/>
</dbReference>
<proteinExistence type="predicted"/>
<comment type="caution">
    <text evidence="1">The sequence shown here is derived from an EMBL/GenBank/DDBJ whole genome shotgun (WGS) entry which is preliminary data.</text>
</comment>
<organism evidence="1 2">
    <name type="scientific">Podospora didyma</name>
    <dbReference type="NCBI Taxonomy" id="330526"/>
    <lineage>
        <taxon>Eukaryota</taxon>
        <taxon>Fungi</taxon>
        <taxon>Dikarya</taxon>
        <taxon>Ascomycota</taxon>
        <taxon>Pezizomycotina</taxon>
        <taxon>Sordariomycetes</taxon>
        <taxon>Sordariomycetidae</taxon>
        <taxon>Sordariales</taxon>
        <taxon>Podosporaceae</taxon>
        <taxon>Podospora</taxon>
    </lineage>
</organism>
<reference evidence="1" key="2">
    <citation type="submission" date="2023-06" db="EMBL/GenBank/DDBJ databases">
        <authorList>
            <consortium name="Lawrence Berkeley National Laboratory"/>
            <person name="Haridas S."/>
            <person name="Hensen N."/>
            <person name="Bonometti L."/>
            <person name="Westerberg I."/>
            <person name="Brannstrom I.O."/>
            <person name="Guillou S."/>
            <person name="Cros-Aarteil S."/>
            <person name="Calhoun S."/>
            <person name="Kuo A."/>
            <person name="Mondo S."/>
            <person name="Pangilinan J."/>
            <person name="Riley R."/>
            <person name="LaButti K."/>
            <person name="Andreopoulos B."/>
            <person name="Lipzen A."/>
            <person name="Chen C."/>
            <person name="Yanf M."/>
            <person name="Daum C."/>
            <person name="Ng V."/>
            <person name="Clum A."/>
            <person name="Steindorff A."/>
            <person name="Ohm R."/>
            <person name="Martin F."/>
            <person name="Silar P."/>
            <person name="Natvig D."/>
            <person name="Lalanne C."/>
            <person name="Gautier V."/>
            <person name="Ament-velasquez S.L."/>
            <person name="Kruys A."/>
            <person name="Hutchinson M.I."/>
            <person name="Powell A.J."/>
            <person name="Barry K."/>
            <person name="Miller A.N."/>
            <person name="Grigoriev I.V."/>
            <person name="Debuchy R."/>
            <person name="Gladieux P."/>
            <person name="Thoren M.H."/>
            <person name="Johannesson H."/>
        </authorList>
    </citation>
    <scope>NUCLEOTIDE SEQUENCE</scope>
    <source>
        <strain evidence="1">CBS 232.78</strain>
    </source>
</reference>
<reference evidence="1" key="1">
    <citation type="journal article" date="2023" name="Mol. Phylogenet. Evol.">
        <title>Genome-scale phylogeny and comparative genomics of the fungal order Sordariales.</title>
        <authorList>
            <person name="Hensen N."/>
            <person name="Bonometti L."/>
            <person name="Westerberg I."/>
            <person name="Brannstrom I.O."/>
            <person name="Guillou S."/>
            <person name="Cros-Aarteil S."/>
            <person name="Calhoun S."/>
            <person name="Haridas S."/>
            <person name="Kuo A."/>
            <person name="Mondo S."/>
            <person name="Pangilinan J."/>
            <person name="Riley R."/>
            <person name="LaButti K."/>
            <person name="Andreopoulos B."/>
            <person name="Lipzen A."/>
            <person name="Chen C."/>
            <person name="Yan M."/>
            <person name="Daum C."/>
            <person name="Ng V."/>
            <person name="Clum A."/>
            <person name="Steindorff A."/>
            <person name="Ohm R.A."/>
            <person name="Martin F."/>
            <person name="Silar P."/>
            <person name="Natvig D.O."/>
            <person name="Lalanne C."/>
            <person name="Gautier V."/>
            <person name="Ament-Velasquez S.L."/>
            <person name="Kruys A."/>
            <person name="Hutchinson M.I."/>
            <person name="Powell A.J."/>
            <person name="Barry K."/>
            <person name="Miller A.N."/>
            <person name="Grigoriev I.V."/>
            <person name="Debuchy R."/>
            <person name="Gladieux P."/>
            <person name="Hiltunen Thoren M."/>
            <person name="Johannesson H."/>
        </authorList>
    </citation>
    <scope>NUCLEOTIDE SEQUENCE</scope>
    <source>
        <strain evidence="1">CBS 232.78</strain>
    </source>
</reference>
<accession>A0AAE0N8Z9</accession>
<evidence type="ECO:0000313" key="1">
    <source>
        <dbReference type="EMBL" id="KAK3375206.1"/>
    </source>
</evidence>
<dbReference type="Proteomes" id="UP001285441">
    <property type="component" value="Unassembled WGS sequence"/>
</dbReference>
<sequence length="511" mass="57914">MVHLYKRIPHDSFRYGLKYDDSGSTNYEINGGPMPSPYFSAQAMDLLVRLLVHPIWNNNLAALRYLPQTAIELRVPGHVLPIAPLQPNEARDRMIQDLPAETRELKLFFLQAQDMKTVIAALEGAKLYGSPKYRTCDDYYAAYRAARSGGKNAEWPPRELYTLKKWKKASILAVKRDWIVARRYWVAGKRPSLNYEPRDVEQDDLLPLHCQAGVLAYTRDQIESLKGTHWPLAKQNPPMEFFDEPDRHSPFSHILEDSGNPQFAPGVIEELCHLTMHAFGSLDVLRELADEERAILHRLRESMPRAEGASPGLVTRVEKLEHYNAELIQFLQKAKASESVPSESTEIQRLKRLLEDKGKELQESRAALSQKLTSPGSLAAVRMDEEFKFFLTSWLGVHASPLARGLIHDMATARAPQEVSEVRDDFWVAEKPWLPIAEVAEPYWESPCELAIRLYLALAGSQDSLTTAALALAILAKLIPLMQKSTYHQVGACYKNIWGVALSLNIEDKHM</sequence>
<keyword evidence="2" id="KW-1185">Reference proteome</keyword>
<evidence type="ECO:0000313" key="2">
    <source>
        <dbReference type="Proteomes" id="UP001285441"/>
    </source>
</evidence>
<protein>
    <submittedName>
        <fullName evidence="1">Uncharacterized protein</fullName>
    </submittedName>
</protein>
<name>A0AAE0N8Z9_9PEZI</name>
<gene>
    <name evidence="1" type="ORF">B0H63DRAFT_453009</name>
</gene>